<evidence type="ECO:0000313" key="2">
    <source>
        <dbReference type="Proteomes" id="UP000805649"/>
    </source>
</evidence>
<organism evidence="1 2">
    <name type="scientific">Colletotrichum truncatum</name>
    <name type="common">Anthracnose fungus</name>
    <name type="synonym">Colletotrichum capsici</name>
    <dbReference type="NCBI Taxonomy" id="5467"/>
    <lineage>
        <taxon>Eukaryota</taxon>
        <taxon>Fungi</taxon>
        <taxon>Dikarya</taxon>
        <taxon>Ascomycota</taxon>
        <taxon>Pezizomycotina</taxon>
        <taxon>Sordariomycetes</taxon>
        <taxon>Hypocreomycetidae</taxon>
        <taxon>Glomerellales</taxon>
        <taxon>Glomerellaceae</taxon>
        <taxon>Colletotrichum</taxon>
        <taxon>Colletotrichum truncatum species complex</taxon>
    </lineage>
</organism>
<dbReference type="EMBL" id="VUJX02000009">
    <property type="protein sequence ID" value="KAL0932382.1"/>
    <property type="molecule type" value="Genomic_DNA"/>
</dbReference>
<dbReference type="Proteomes" id="UP000805649">
    <property type="component" value="Unassembled WGS sequence"/>
</dbReference>
<reference evidence="1 2" key="1">
    <citation type="journal article" date="2020" name="Phytopathology">
        <title>Genome Sequence Resources of Colletotrichum truncatum, C. plurivorum, C. musicola, and C. sojae: Four Species Pathogenic to Soybean (Glycine max).</title>
        <authorList>
            <person name="Rogerio F."/>
            <person name="Boufleur T.R."/>
            <person name="Ciampi-Guillardi M."/>
            <person name="Sukno S.A."/>
            <person name="Thon M.R."/>
            <person name="Massola Junior N.S."/>
            <person name="Baroncelli R."/>
        </authorList>
    </citation>
    <scope>NUCLEOTIDE SEQUENCE [LARGE SCALE GENOMIC DNA]</scope>
    <source>
        <strain evidence="1 2">CMES1059</strain>
    </source>
</reference>
<sequence>MTQERCVLLSQGRQYGGVFNDTCYASDFLQGTVLTLVSSCDLPCPGNAGQICGGLTNATTLRRRNYYGQQISRRAAPPTVLLTLFGRVGNIGSTDIPSNAGPSGPAIGPSPSSAAPIPLPGSSSLNVPPLQIPSSLVTLENFPPGLPSVSLPSGGATTIITGRTATQTRSNTLSVTSVVTTIFYTTVNPLNPTAMVKTEFHTTIYFEDCGCPTQKIPSVCMVTTVAQCHRCGLRGENTVTLVVPSLSDSLPQNQISLAKETSPLSFELVKSLLATQPRMAVTSAAPSFNYPVASNPTLSQARNPIDTVGPIQQEPLVPNPNKAASQSQKFSPVETVVAAKAPAERHALHITGVFGITACVLGYVMVLA</sequence>
<protein>
    <submittedName>
        <fullName evidence="1">Glycoside hydrolase</fullName>
    </submittedName>
</protein>
<gene>
    <name evidence="1" type="ORF">CTRU02_213335</name>
</gene>
<proteinExistence type="predicted"/>
<name>A0ACC3YKK9_COLTU</name>
<accession>A0ACC3YKK9</accession>
<evidence type="ECO:0000313" key="1">
    <source>
        <dbReference type="EMBL" id="KAL0932382.1"/>
    </source>
</evidence>
<keyword evidence="2" id="KW-1185">Reference proteome</keyword>
<keyword evidence="1" id="KW-0378">Hydrolase</keyword>
<comment type="caution">
    <text evidence="1">The sequence shown here is derived from an EMBL/GenBank/DDBJ whole genome shotgun (WGS) entry which is preliminary data.</text>
</comment>